<evidence type="ECO:0008006" key="4">
    <source>
        <dbReference type="Google" id="ProtNLM"/>
    </source>
</evidence>
<keyword evidence="1" id="KW-0812">Transmembrane</keyword>
<evidence type="ECO:0000313" key="2">
    <source>
        <dbReference type="EMBL" id="GGB66940.1"/>
    </source>
</evidence>
<reference evidence="3" key="1">
    <citation type="journal article" date="2019" name="Int. J. Syst. Evol. Microbiol.">
        <title>The Global Catalogue of Microorganisms (GCM) 10K type strain sequencing project: providing services to taxonomists for standard genome sequencing and annotation.</title>
        <authorList>
            <consortium name="The Broad Institute Genomics Platform"/>
            <consortium name="The Broad Institute Genome Sequencing Center for Infectious Disease"/>
            <person name="Wu L."/>
            <person name="Ma J."/>
        </authorList>
    </citation>
    <scope>NUCLEOTIDE SEQUENCE [LARGE SCALE GENOMIC DNA]</scope>
    <source>
        <strain evidence="3">CGMCC 1.15928</strain>
    </source>
</reference>
<dbReference type="Proteomes" id="UP000628854">
    <property type="component" value="Unassembled WGS sequence"/>
</dbReference>
<dbReference type="RefSeq" id="WP_084394662.1">
    <property type="nucleotide sequence ID" value="NZ_BMKF01000001.1"/>
</dbReference>
<keyword evidence="1" id="KW-1133">Transmembrane helix</keyword>
<feature type="transmembrane region" description="Helical" evidence="1">
    <location>
        <begin position="31"/>
        <end position="49"/>
    </location>
</feature>
<organism evidence="2 3">
    <name type="scientific">Henriciella pelagia</name>
    <dbReference type="NCBI Taxonomy" id="1977912"/>
    <lineage>
        <taxon>Bacteria</taxon>
        <taxon>Pseudomonadati</taxon>
        <taxon>Pseudomonadota</taxon>
        <taxon>Alphaproteobacteria</taxon>
        <taxon>Hyphomonadales</taxon>
        <taxon>Hyphomonadaceae</taxon>
        <taxon>Henriciella</taxon>
    </lineage>
</organism>
<sequence>MSSFALYLIGFIVFIGGLIWAAVALGLPGQWVAIGAVILLGLGVITAVTHTRAKDETVASEGEPSGS</sequence>
<proteinExistence type="predicted"/>
<gene>
    <name evidence="2" type="ORF">GCM10011503_14690</name>
</gene>
<evidence type="ECO:0000256" key="1">
    <source>
        <dbReference type="SAM" id="Phobius"/>
    </source>
</evidence>
<keyword evidence="1" id="KW-0472">Membrane</keyword>
<comment type="caution">
    <text evidence="2">The sequence shown here is derived from an EMBL/GenBank/DDBJ whole genome shotgun (WGS) entry which is preliminary data.</text>
</comment>
<name>A0ABQ1JGY5_9PROT</name>
<dbReference type="EMBL" id="BMKF01000001">
    <property type="protein sequence ID" value="GGB66940.1"/>
    <property type="molecule type" value="Genomic_DNA"/>
</dbReference>
<accession>A0ABQ1JGY5</accession>
<evidence type="ECO:0000313" key="3">
    <source>
        <dbReference type="Proteomes" id="UP000628854"/>
    </source>
</evidence>
<feature type="transmembrane region" description="Helical" evidence="1">
    <location>
        <begin position="5"/>
        <end position="25"/>
    </location>
</feature>
<keyword evidence="3" id="KW-1185">Reference proteome</keyword>
<protein>
    <recommendedName>
        <fullName evidence="4">LysR family transcriptional regulator</fullName>
    </recommendedName>
</protein>